<comment type="caution">
    <text evidence="1">The sequence shown here is derived from an EMBL/GenBank/DDBJ whole genome shotgun (WGS) entry which is preliminary data.</text>
</comment>
<accession>A0A364VCZ0</accession>
<reference evidence="1 2" key="1">
    <citation type="journal article" date="2018" name="Syst. Appl. Microbiol.">
        <title>Corynebacterium heidelbergense sp. nov., isolated from the preen glands of Egyptian geese (Alopochen aegyptiacus).</title>
        <authorList>
            <person name="Braun M.S."/>
            <person name="Wang E."/>
            <person name="Zimmermann S."/>
            <person name="Wink M."/>
        </authorList>
    </citation>
    <scope>NUCLEOTIDE SEQUENCE [LARGE SCALE GENOMIC DNA]</scope>
    <source>
        <strain evidence="1 2">DSM 104638</strain>
    </source>
</reference>
<evidence type="ECO:0000313" key="2">
    <source>
        <dbReference type="Proteomes" id="UP000251047"/>
    </source>
</evidence>
<dbReference type="EMBL" id="PHQP01000013">
    <property type="protein sequence ID" value="RAV34497.1"/>
    <property type="molecule type" value="Genomic_DNA"/>
</dbReference>
<proteinExistence type="predicted"/>
<gene>
    <name evidence="1" type="ORF">CWC39_02920</name>
</gene>
<sequence length="88" mass="9698">MLPEIKAEFCTVFTKFAVPEWHGIVTSVPTKPELDRDVSSYNAEKSLAVLTAIQQIDTMMPGTFKSKVCDGSVGQLLERLAHVDTVET</sequence>
<evidence type="ECO:0000313" key="1">
    <source>
        <dbReference type="EMBL" id="RAV34497.1"/>
    </source>
</evidence>
<protein>
    <submittedName>
        <fullName evidence="1">Uncharacterized protein</fullName>
    </submittedName>
</protein>
<dbReference type="AlphaFoldDB" id="A0A364VCZ0"/>
<name>A0A364VCZ0_9CORY</name>
<dbReference type="Proteomes" id="UP000251047">
    <property type="component" value="Unassembled WGS sequence"/>
</dbReference>
<organism evidence="1 2">
    <name type="scientific">Corynebacterium heidelbergense</name>
    <dbReference type="NCBI Taxonomy" id="2055947"/>
    <lineage>
        <taxon>Bacteria</taxon>
        <taxon>Bacillati</taxon>
        <taxon>Actinomycetota</taxon>
        <taxon>Actinomycetes</taxon>
        <taxon>Mycobacteriales</taxon>
        <taxon>Corynebacteriaceae</taxon>
        <taxon>Corynebacterium</taxon>
    </lineage>
</organism>